<evidence type="ECO:0000313" key="2">
    <source>
        <dbReference type="Proteomes" id="UP000001417"/>
    </source>
</evidence>
<proteinExistence type="predicted"/>
<keyword evidence="1" id="KW-0489">Methyltransferase</keyword>
<reference evidence="1 2" key="1">
    <citation type="journal article" date="2003" name="Nature">
        <title>Genome sequence of Bacillus cereus and comparative analysis with Bacillus anthracis.</title>
        <authorList>
            <person name="Ivanova N."/>
            <person name="Sorokin A."/>
            <person name="Anderson I."/>
            <person name="Galleron N."/>
            <person name="Candelon B."/>
            <person name="Kapatral V."/>
            <person name="Bhattacharyya A."/>
            <person name="Reznik G."/>
            <person name="Mikhailova N."/>
            <person name="Lapidus A."/>
            <person name="Chu L."/>
            <person name="Mazur M."/>
            <person name="Goltsman E."/>
            <person name="Larsen N."/>
            <person name="D'Souza M."/>
            <person name="Walunas T."/>
            <person name="Grechkin Y."/>
            <person name="Pusch G."/>
            <person name="Haselkorn R."/>
            <person name="Fonstein M."/>
            <person name="Ehrlich S.D."/>
            <person name="Overbeek R."/>
            <person name="Kyrpides N."/>
        </authorList>
    </citation>
    <scope>NUCLEOTIDE SEQUENCE [LARGE SCALE GENOMIC DNA]</scope>
    <source>
        <strain evidence="2">ATCC 14579 / DSM 31 / CCUG 7414 / JCM 2152 / NBRC 15305 / NCIMB 9373 / NCTC 2599 / NRRL B-3711</strain>
    </source>
</reference>
<keyword evidence="2" id="KW-1185">Reference proteome</keyword>
<dbReference type="EMBL" id="AE016877">
    <property type="protein sequence ID" value="AAP10583.1"/>
    <property type="molecule type" value="Genomic_DNA"/>
</dbReference>
<gene>
    <name evidence="1" type="ordered locus">BC_3654</name>
</gene>
<protein>
    <submittedName>
        <fullName evidence="1">Methyltransferase</fullName>
        <ecNumber evidence="1">2.1.1.-</ecNumber>
    </submittedName>
</protein>
<name>Q81AC4_BACCR</name>
<organism evidence="1 2">
    <name type="scientific">Bacillus cereus (strain ATCC 14579 / DSM 31 / CCUG 7414 / JCM 2152 / NBRC 15305 / NCIMB 9373 / NCTC 2599 / NRRL B-3711)</name>
    <dbReference type="NCBI Taxonomy" id="226900"/>
    <lineage>
        <taxon>Bacteria</taxon>
        <taxon>Bacillati</taxon>
        <taxon>Bacillota</taxon>
        <taxon>Bacilli</taxon>
        <taxon>Bacillales</taxon>
        <taxon>Bacillaceae</taxon>
        <taxon>Bacillus</taxon>
        <taxon>Bacillus cereus group</taxon>
    </lineage>
</organism>
<evidence type="ECO:0000313" key="1">
    <source>
        <dbReference type="EMBL" id="AAP10583.1"/>
    </source>
</evidence>
<dbReference type="GO" id="GO:0008168">
    <property type="term" value="F:methyltransferase activity"/>
    <property type="evidence" value="ECO:0007669"/>
    <property type="project" value="UniProtKB-KW"/>
</dbReference>
<dbReference type="Proteomes" id="UP000001417">
    <property type="component" value="Chromosome"/>
</dbReference>
<dbReference type="EC" id="2.1.1.-" evidence="1"/>
<dbReference type="HOGENOM" id="CLU_3265559_0_0_9"/>
<dbReference type="KEGG" id="bce:BC3654"/>
<sequence length="41" mass="4892">MYTNDLHKISRRAIVSLTDAKGRNFTDKTKRYSFSNRREIT</sequence>
<accession>Q81AC4</accession>
<keyword evidence="1" id="KW-0808">Transferase</keyword>
<dbReference type="AlphaFoldDB" id="Q81AC4"/>
<dbReference type="GO" id="GO:0032259">
    <property type="term" value="P:methylation"/>
    <property type="evidence" value="ECO:0007669"/>
    <property type="project" value="UniProtKB-KW"/>
</dbReference>